<dbReference type="FunFam" id="1.25.70.10:FF:000002">
    <property type="entry name" value="transcription termination factor 3, mitochondrial"/>
    <property type="match status" value="1"/>
</dbReference>
<sequence length="434" mass="49620">MASPNVRRHGNLIMVNGTKMSSLCHRICYRWSSLRITGLVFSSKQETKVLPKASYSLRSWSGFNTHPCLLTQKLWRLENPNLNSSAADSPPSKEDGTARFTESSILLNTNQNLGKTEPSRLAIDVQPVALDDAPHPSLFEEISEEEALRIEASPPLPPTSFTLRDYVDQSETLTKLVLLGMDLSKLKMRPNVANMLLRLDFDRDIKGRLLFLKDVGVDDQLLGAFLTRNPFILTEDIENLQMRIQYLQSKKFSKEAISRMVSRAPYLLNFSVERLDNRLGFYQKELGLNVQKTRDLVTRLPRLLTGSLEPVKENLKVCRIELGFRENEIQHMVTNVPKLLLASKKKVTRLFDYLHNTMGIPHHLITKFPQVFNGKFLRIKDRHLFLEHLGRAQYDPTQPNYISLDKLVATPDDVFCVEIAKGTLLDFEAFQKTL</sequence>
<dbReference type="AlphaFoldDB" id="A0A401NSB3"/>
<dbReference type="OMA" id="NPFWLMF"/>
<dbReference type="GO" id="GO:0006390">
    <property type="term" value="P:mitochondrial transcription"/>
    <property type="evidence" value="ECO:0007669"/>
    <property type="project" value="TreeGrafter"/>
</dbReference>
<keyword evidence="6" id="KW-0804">Transcription</keyword>
<dbReference type="Gene3D" id="1.25.70.10">
    <property type="entry name" value="Transcription termination factor 3, mitochondrial"/>
    <property type="match status" value="1"/>
</dbReference>
<dbReference type="Proteomes" id="UP000288216">
    <property type="component" value="Unassembled WGS sequence"/>
</dbReference>
<keyword evidence="4" id="KW-0805">Transcription regulation</keyword>
<reference evidence="9 10" key="1">
    <citation type="journal article" date="2018" name="Nat. Ecol. Evol.">
        <title>Shark genomes provide insights into elasmobranch evolution and the origin of vertebrates.</title>
        <authorList>
            <person name="Hara Y"/>
            <person name="Yamaguchi K"/>
            <person name="Onimaru K"/>
            <person name="Kadota M"/>
            <person name="Koyanagi M"/>
            <person name="Keeley SD"/>
            <person name="Tatsumi K"/>
            <person name="Tanaka K"/>
            <person name="Motone F"/>
            <person name="Kageyama Y"/>
            <person name="Nozu R"/>
            <person name="Adachi N"/>
            <person name="Nishimura O"/>
            <person name="Nakagawa R"/>
            <person name="Tanegashima C"/>
            <person name="Kiyatake I"/>
            <person name="Matsumoto R"/>
            <person name="Murakumo K"/>
            <person name="Nishida K"/>
            <person name="Terakita A"/>
            <person name="Kuratani S"/>
            <person name="Sato K"/>
            <person name="Hyodo S Kuraku.S."/>
        </authorList>
    </citation>
    <scope>NUCLEOTIDE SEQUENCE [LARGE SCALE GENOMIC DNA]</scope>
</reference>
<dbReference type="GO" id="GO:0005739">
    <property type="term" value="C:mitochondrion"/>
    <property type="evidence" value="ECO:0007669"/>
    <property type="project" value="UniProtKB-SubCell"/>
</dbReference>
<dbReference type="Pfam" id="PF02536">
    <property type="entry name" value="mTERF"/>
    <property type="match status" value="1"/>
</dbReference>
<comment type="caution">
    <text evidence="9">The sequence shown here is derived from an EMBL/GenBank/DDBJ whole genome shotgun (WGS) entry which is preliminary data.</text>
</comment>
<accession>A0A401NSB3</accession>
<dbReference type="GO" id="GO:0003676">
    <property type="term" value="F:nucleic acid binding"/>
    <property type="evidence" value="ECO:0007669"/>
    <property type="project" value="InterPro"/>
</dbReference>
<evidence type="ECO:0000256" key="5">
    <source>
        <dbReference type="ARBA" id="ARBA00023128"/>
    </source>
</evidence>
<dbReference type="STRING" id="75743.A0A401NSB3"/>
<organism evidence="9 10">
    <name type="scientific">Scyliorhinus torazame</name>
    <name type="common">Cloudy catshark</name>
    <name type="synonym">Catulus torazame</name>
    <dbReference type="NCBI Taxonomy" id="75743"/>
    <lineage>
        <taxon>Eukaryota</taxon>
        <taxon>Metazoa</taxon>
        <taxon>Chordata</taxon>
        <taxon>Craniata</taxon>
        <taxon>Vertebrata</taxon>
        <taxon>Chondrichthyes</taxon>
        <taxon>Elasmobranchii</taxon>
        <taxon>Galeomorphii</taxon>
        <taxon>Galeoidea</taxon>
        <taxon>Carcharhiniformes</taxon>
        <taxon>Scyliorhinidae</taxon>
        <taxon>Scyliorhinus</taxon>
    </lineage>
</organism>
<evidence type="ECO:0000256" key="3">
    <source>
        <dbReference type="ARBA" id="ARBA00022946"/>
    </source>
</evidence>
<gene>
    <name evidence="9" type="ORF">scyTo_0004473</name>
</gene>
<evidence type="ECO:0000313" key="9">
    <source>
        <dbReference type="EMBL" id="GCB63732.1"/>
    </source>
</evidence>
<dbReference type="SMART" id="SM00733">
    <property type="entry name" value="Mterf"/>
    <property type="match status" value="5"/>
</dbReference>
<evidence type="ECO:0000256" key="1">
    <source>
        <dbReference type="ARBA" id="ARBA00004173"/>
    </source>
</evidence>
<evidence type="ECO:0000256" key="2">
    <source>
        <dbReference type="ARBA" id="ARBA00007692"/>
    </source>
</evidence>
<dbReference type="PANTHER" id="PTHR13068:SF194">
    <property type="entry name" value="TRANSCRIPTION TERMINATION FACTOR 3, MITOCHONDRIAL"/>
    <property type="match status" value="1"/>
</dbReference>
<name>A0A401NSB3_SCYTO</name>
<dbReference type="EMBL" id="BFAA01001327">
    <property type="protein sequence ID" value="GCB63732.1"/>
    <property type="molecule type" value="Genomic_DNA"/>
</dbReference>
<dbReference type="GO" id="GO:0061668">
    <property type="term" value="P:mitochondrial ribosome assembly"/>
    <property type="evidence" value="ECO:0007669"/>
    <property type="project" value="TreeGrafter"/>
</dbReference>
<protein>
    <recommendedName>
        <fullName evidence="7">Transcription termination factor 3, mitochondrial</fullName>
    </recommendedName>
    <alternativeName>
        <fullName evidence="8">mTERF domain-containing protein 1, mitochondrial</fullName>
    </alternativeName>
</protein>
<keyword evidence="5" id="KW-0496">Mitochondrion</keyword>
<dbReference type="InterPro" id="IPR038538">
    <property type="entry name" value="MTERF_sf"/>
</dbReference>
<proteinExistence type="inferred from homology"/>
<evidence type="ECO:0000256" key="4">
    <source>
        <dbReference type="ARBA" id="ARBA00023015"/>
    </source>
</evidence>
<keyword evidence="3" id="KW-0809">Transit peptide</keyword>
<evidence type="ECO:0000313" key="10">
    <source>
        <dbReference type="Proteomes" id="UP000288216"/>
    </source>
</evidence>
<comment type="similarity">
    <text evidence="2">Belongs to the mTERF family.</text>
</comment>
<keyword evidence="10" id="KW-1185">Reference proteome</keyword>
<evidence type="ECO:0000256" key="6">
    <source>
        <dbReference type="ARBA" id="ARBA00023163"/>
    </source>
</evidence>
<evidence type="ECO:0000256" key="8">
    <source>
        <dbReference type="ARBA" id="ARBA00081775"/>
    </source>
</evidence>
<evidence type="ECO:0000256" key="7">
    <source>
        <dbReference type="ARBA" id="ARBA00071275"/>
    </source>
</evidence>
<dbReference type="PANTHER" id="PTHR13068">
    <property type="entry name" value="CGI-12 PROTEIN-RELATED"/>
    <property type="match status" value="1"/>
</dbReference>
<dbReference type="GO" id="GO:0006355">
    <property type="term" value="P:regulation of DNA-templated transcription"/>
    <property type="evidence" value="ECO:0007669"/>
    <property type="project" value="UniProtKB-ARBA"/>
</dbReference>
<dbReference type="OrthoDB" id="637682at2759"/>
<comment type="subcellular location">
    <subcellularLocation>
        <location evidence="1">Mitochondrion</location>
    </subcellularLocation>
</comment>
<dbReference type="InterPro" id="IPR003690">
    <property type="entry name" value="MTERF"/>
</dbReference>